<keyword evidence="1" id="KW-1133">Transmembrane helix</keyword>
<feature type="transmembrane region" description="Helical" evidence="1">
    <location>
        <begin position="45"/>
        <end position="68"/>
    </location>
</feature>
<name>A0AAV5J556_9ROSI</name>
<keyword evidence="1" id="KW-0472">Membrane</keyword>
<dbReference type="EMBL" id="BPVZ01000024">
    <property type="protein sequence ID" value="GKV06061.1"/>
    <property type="molecule type" value="Genomic_DNA"/>
</dbReference>
<protein>
    <submittedName>
        <fullName evidence="2">Uncharacterized protein</fullName>
    </submittedName>
</protein>
<gene>
    <name evidence="2" type="ORF">SLEP1_g17992</name>
</gene>
<comment type="caution">
    <text evidence="2">The sequence shown here is derived from an EMBL/GenBank/DDBJ whole genome shotgun (WGS) entry which is preliminary data.</text>
</comment>
<dbReference type="AlphaFoldDB" id="A0AAV5J556"/>
<organism evidence="2 3">
    <name type="scientific">Rubroshorea leprosula</name>
    <dbReference type="NCBI Taxonomy" id="152421"/>
    <lineage>
        <taxon>Eukaryota</taxon>
        <taxon>Viridiplantae</taxon>
        <taxon>Streptophyta</taxon>
        <taxon>Embryophyta</taxon>
        <taxon>Tracheophyta</taxon>
        <taxon>Spermatophyta</taxon>
        <taxon>Magnoliopsida</taxon>
        <taxon>eudicotyledons</taxon>
        <taxon>Gunneridae</taxon>
        <taxon>Pentapetalae</taxon>
        <taxon>rosids</taxon>
        <taxon>malvids</taxon>
        <taxon>Malvales</taxon>
        <taxon>Dipterocarpaceae</taxon>
        <taxon>Rubroshorea</taxon>
    </lineage>
</organism>
<keyword evidence="1" id="KW-0812">Transmembrane</keyword>
<evidence type="ECO:0000256" key="1">
    <source>
        <dbReference type="SAM" id="Phobius"/>
    </source>
</evidence>
<reference evidence="2 3" key="1">
    <citation type="journal article" date="2021" name="Commun. Biol.">
        <title>The genome of Shorea leprosula (Dipterocarpaceae) highlights the ecological relevance of drought in aseasonal tropical rainforests.</title>
        <authorList>
            <person name="Ng K.K.S."/>
            <person name="Kobayashi M.J."/>
            <person name="Fawcett J.A."/>
            <person name="Hatakeyama M."/>
            <person name="Paape T."/>
            <person name="Ng C.H."/>
            <person name="Ang C.C."/>
            <person name="Tnah L.H."/>
            <person name="Lee C.T."/>
            <person name="Nishiyama T."/>
            <person name="Sese J."/>
            <person name="O'Brien M.J."/>
            <person name="Copetti D."/>
            <person name="Mohd Noor M.I."/>
            <person name="Ong R.C."/>
            <person name="Putra M."/>
            <person name="Sireger I.Z."/>
            <person name="Indrioko S."/>
            <person name="Kosugi Y."/>
            <person name="Izuno A."/>
            <person name="Isagi Y."/>
            <person name="Lee S.L."/>
            <person name="Shimizu K.K."/>
        </authorList>
    </citation>
    <scope>NUCLEOTIDE SEQUENCE [LARGE SCALE GENOMIC DNA]</scope>
    <source>
        <strain evidence="2">214</strain>
    </source>
</reference>
<proteinExistence type="predicted"/>
<dbReference type="Proteomes" id="UP001054252">
    <property type="component" value="Unassembled WGS sequence"/>
</dbReference>
<keyword evidence="3" id="KW-1185">Reference proteome</keyword>
<accession>A0AAV5J556</accession>
<evidence type="ECO:0000313" key="3">
    <source>
        <dbReference type="Proteomes" id="UP001054252"/>
    </source>
</evidence>
<sequence length="78" mass="8653">MASQERSNSVLKEGKSLSIDRFNLDSEQRSDFVKHGCPQVVNNSMIAILLGMLFAPLVIGMCGKAYCASKLNPFLLYR</sequence>
<evidence type="ECO:0000313" key="2">
    <source>
        <dbReference type="EMBL" id="GKV06061.1"/>
    </source>
</evidence>